<dbReference type="AlphaFoldDB" id="A0A075FRJ4"/>
<organism evidence="2">
    <name type="scientific">uncultured marine thaumarchaeote AD1000_21_E03</name>
    <dbReference type="NCBI Taxonomy" id="1455900"/>
    <lineage>
        <taxon>Archaea</taxon>
        <taxon>Nitrososphaerota</taxon>
        <taxon>environmental samples</taxon>
    </lineage>
</organism>
<accession>A0A075FRJ4</accession>
<evidence type="ECO:0000256" key="1">
    <source>
        <dbReference type="SAM" id="MobiDB-lite"/>
    </source>
</evidence>
<feature type="compositionally biased region" description="Low complexity" evidence="1">
    <location>
        <begin position="84"/>
        <end position="96"/>
    </location>
</feature>
<sequence length="164" mass="18295">MLVYEQWKSVGTKNWNDQKAVLTGYTAPSDRYFASLHVRDAPDVPSANWNDQKKVLTGYTQPGNKYFATRQRLAYHPRDKTFLTPGTGTSTSSTQKAPPPPPKPAETAPPPPPPKSTKEQSFDDFEKEYLVRHAQEQEEKAKQKVAKQSQASTASKKGAMPKGF</sequence>
<feature type="compositionally biased region" description="Low complexity" evidence="1">
    <location>
        <begin position="146"/>
        <end position="157"/>
    </location>
</feature>
<dbReference type="EMBL" id="KF900361">
    <property type="protein sequence ID" value="AIE92307.1"/>
    <property type="molecule type" value="Genomic_DNA"/>
</dbReference>
<feature type="compositionally biased region" description="Pro residues" evidence="1">
    <location>
        <begin position="97"/>
        <end position="115"/>
    </location>
</feature>
<name>A0A075FRJ4_9ARCH</name>
<reference evidence="2" key="1">
    <citation type="journal article" date="2014" name="Genome Biol. Evol.">
        <title>Pangenome evidence for extensive interdomain horizontal transfer affecting lineage core and shell genes in uncultured planktonic thaumarchaeota and euryarchaeota.</title>
        <authorList>
            <person name="Deschamps P."/>
            <person name="Zivanovic Y."/>
            <person name="Moreira D."/>
            <person name="Rodriguez-Valera F."/>
            <person name="Lopez-Garcia P."/>
        </authorList>
    </citation>
    <scope>NUCLEOTIDE SEQUENCE</scope>
</reference>
<evidence type="ECO:0000313" key="2">
    <source>
        <dbReference type="EMBL" id="AIE92307.1"/>
    </source>
</evidence>
<proteinExistence type="predicted"/>
<feature type="region of interest" description="Disordered" evidence="1">
    <location>
        <begin position="74"/>
        <end position="164"/>
    </location>
</feature>
<protein>
    <submittedName>
        <fullName evidence="2">Trans-sialidase</fullName>
    </submittedName>
</protein>
<feature type="compositionally biased region" description="Basic and acidic residues" evidence="1">
    <location>
        <begin position="127"/>
        <end position="142"/>
    </location>
</feature>